<comment type="caution">
    <text evidence="2">The sequence shown here is derived from an EMBL/GenBank/DDBJ whole genome shotgun (WGS) entry which is preliminary data.</text>
</comment>
<dbReference type="GO" id="GO:0016301">
    <property type="term" value="F:kinase activity"/>
    <property type="evidence" value="ECO:0007669"/>
    <property type="project" value="UniProtKB-KW"/>
</dbReference>
<keyword evidence="3" id="KW-1185">Reference proteome</keyword>
<evidence type="ECO:0000313" key="2">
    <source>
        <dbReference type="EMBL" id="GAL19940.1"/>
    </source>
</evidence>
<proteinExistence type="predicted"/>
<gene>
    <name evidence="2" type="ORF">JCM19235_4140</name>
</gene>
<keyword evidence="2" id="KW-0808">Transferase</keyword>
<protein>
    <submittedName>
        <fullName evidence="2">Signal transduction histidine kinase regulating C4-dicarboxylate transport system</fullName>
    </submittedName>
</protein>
<keyword evidence="1" id="KW-1133">Transmembrane helix</keyword>
<dbReference type="STRING" id="990268.JCM19235_4140"/>
<keyword evidence="1" id="KW-0472">Membrane</keyword>
<keyword evidence="1" id="KW-0812">Transmembrane</keyword>
<organism evidence="2 3">
    <name type="scientific">Vibrio maritimus</name>
    <dbReference type="NCBI Taxonomy" id="990268"/>
    <lineage>
        <taxon>Bacteria</taxon>
        <taxon>Pseudomonadati</taxon>
        <taxon>Pseudomonadota</taxon>
        <taxon>Gammaproteobacteria</taxon>
        <taxon>Vibrionales</taxon>
        <taxon>Vibrionaceae</taxon>
        <taxon>Vibrio</taxon>
    </lineage>
</organism>
<accession>A0A090RWX0</accession>
<reference evidence="2 3" key="1">
    <citation type="submission" date="2014-09" db="EMBL/GenBank/DDBJ databases">
        <title>Vibrio maritimus JCM 19235. (C45) whole genome shotgun sequence.</title>
        <authorList>
            <person name="Sawabe T."/>
            <person name="Meirelles P."/>
            <person name="Nakanishi M."/>
            <person name="Sayaka M."/>
            <person name="Hattori M."/>
            <person name="Ohkuma M."/>
        </authorList>
    </citation>
    <scope>NUCLEOTIDE SEQUENCE [LARGE SCALE GENOMIC DNA]</scope>
    <source>
        <strain evidence="3">JCM19235</strain>
    </source>
</reference>
<dbReference type="AlphaFoldDB" id="A0A090RWX0"/>
<evidence type="ECO:0000313" key="3">
    <source>
        <dbReference type="Proteomes" id="UP000029228"/>
    </source>
</evidence>
<dbReference type="EMBL" id="BBMR01000005">
    <property type="protein sequence ID" value="GAL19940.1"/>
    <property type="molecule type" value="Genomic_DNA"/>
</dbReference>
<evidence type="ECO:0000256" key="1">
    <source>
        <dbReference type="SAM" id="Phobius"/>
    </source>
</evidence>
<feature type="transmembrane region" description="Helical" evidence="1">
    <location>
        <begin position="12"/>
        <end position="33"/>
    </location>
</feature>
<sequence length="105" mass="11974">MLTPLSALYIDLFSFISVIALVFISLYLVVALAENRRYRHRQIEQLQAEAKQKLEFLVMERTAELHVEIDERVKTEKALRQAQDELIQAAKLAVLGQMSLVSATS</sequence>
<reference evidence="2 3" key="2">
    <citation type="submission" date="2014-09" db="EMBL/GenBank/DDBJ databases">
        <authorList>
            <consortium name="NBRP consortium"/>
            <person name="Sawabe T."/>
            <person name="Meirelles P."/>
            <person name="Nakanishi M."/>
            <person name="Sayaka M."/>
            <person name="Hattori M."/>
            <person name="Ohkuma M."/>
        </authorList>
    </citation>
    <scope>NUCLEOTIDE SEQUENCE [LARGE SCALE GENOMIC DNA]</scope>
    <source>
        <strain evidence="3">JCM19235</strain>
    </source>
</reference>
<keyword evidence="2" id="KW-0418">Kinase</keyword>
<dbReference type="Proteomes" id="UP000029228">
    <property type="component" value="Unassembled WGS sequence"/>
</dbReference>
<name>A0A090RWX0_9VIBR</name>